<evidence type="ECO:0000313" key="2">
    <source>
        <dbReference type="Proteomes" id="UP000294542"/>
    </source>
</evidence>
<organism evidence="1 2">
    <name type="scientific">Erwinia phage Rebecca</name>
    <dbReference type="NCBI Taxonomy" id="2530026"/>
    <lineage>
        <taxon>Viruses</taxon>
        <taxon>Duplodnaviria</taxon>
        <taxon>Heunggongvirae</taxon>
        <taxon>Uroviricota</taxon>
        <taxon>Caudoviricetes</taxon>
        <taxon>Chimalliviridae</taxon>
        <taxon>Agricanvirus</taxon>
        <taxon>Agricanvirus ray</taxon>
    </lineage>
</organism>
<accession>A0A482II11</accession>
<dbReference type="Proteomes" id="UP000294542">
    <property type="component" value="Segment"/>
</dbReference>
<reference evidence="1 2" key="1">
    <citation type="submission" date="2019-02" db="EMBL/GenBank/DDBJ databases">
        <authorList>
            <person name="Eardley R."/>
            <person name="Sharma R."/>
            <person name="Beatty N."/>
            <person name="Choi M.C."/>
            <person name="Duncan S."/>
            <person name="Fajardo C.P."/>
            <person name="Ferguson H.P."/>
            <person name="Kruger J.L."/>
            <person name="Webb C.J."/>
            <person name="Grose J.H."/>
        </authorList>
    </citation>
    <scope>NUCLEOTIDE SEQUENCE [LARGE SCALE GENOMIC DNA]</scope>
</reference>
<dbReference type="EMBL" id="MK514281">
    <property type="protein sequence ID" value="QBP07227.1"/>
    <property type="molecule type" value="Genomic_DNA"/>
</dbReference>
<evidence type="ECO:0000313" key="1">
    <source>
        <dbReference type="EMBL" id="QBP07227.1"/>
    </source>
</evidence>
<protein>
    <submittedName>
        <fullName evidence="1">Uncharacterized protein</fullName>
    </submittedName>
</protein>
<proteinExistence type="predicted"/>
<sequence length="139" mass="15691">MLTGLLVIPGGFYSSIHFLSRLGMVGIGLSVCFRLRAEEVDPFLVGVCNYDVLITEERVPSLLKELEGMYKRVMYRYDHQCDFKLEGNLLEIVLPFHPNPFEGKLAPAITVRIPKDVNYAVNGCMKETHEVLYPLTKAA</sequence>
<name>A0A482II11_9CAUD</name>
<gene>
    <name evidence="1" type="ORF">REBECCA_120</name>
</gene>